<dbReference type="Gene3D" id="2.160.20.10">
    <property type="entry name" value="Single-stranded right-handed beta-helix, Pectin lyase-like"/>
    <property type="match status" value="1"/>
</dbReference>
<dbReference type="AlphaFoldDB" id="A0AA88EXD9"/>
<reference evidence="3 4" key="1">
    <citation type="submission" date="2018-08" db="EMBL/GenBank/DDBJ databases">
        <title>Crown Gall in kiwifruit.</title>
        <authorList>
            <person name="Visnovsky S.B."/>
            <person name="Pitman A.R."/>
        </authorList>
    </citation>
    <scope>NUCLEOTIDE SEQUENCE [LARGE SCALE GENOMIC DNA]</scope>
    <source>
        <strain evidence="3 4">SBV_302_78_2</strain>
    </source>
</reference>
<evidence type="ECO:0000256" key="1">
    <source>
        <dbReference type="SAM" id="MobiDB-lite"/>
    </source>
</evidence>
<feature type="domain" description="Rhamnogalacturonase A/B/Epimerase-like pectate lyase" evidence="2">
    <location>
        <begin position="216"/>
        <end position="329"/>
    </location>
</feature>
<dbReference type="InterPro" id="IPR012334">
    <property type="entry name" value="Pectin_lyas_fold"/>
</dbReference>
<evidence type="ECO:0000259" key="2">
    <source>
        <dbReference type="Pfam" id="PF12708"/>
    </source>
</evidence>
<evidence type="ECO:0000313" key="3">
    <source>
        <dbReference type="EMBL" id="KAA3499044.1"/>
    </source>
</evidence>
<dbReference type="InterPro" id="IPR024535">
    <property type="entry name" value="RHGA/B-epi-like_pectate_lyase"/>
</dbReference>
<feature type="region of interest" description="Disordered" evidence="1">
    <location>
        <begin position="749"/>
        <end position="768"/>
    </location>
</feature>
<dbReference type="SUPFAM" id="SSF51126">
    <property type="entry name" value="Pectin lyase-like"/>
    <property type="match status" value="1"/>
</dbReference>
<evidence type="ECO:0000313" key="4">
    <source>
        <dbReference type="Proteomes" id="UP000473658"/>
    </source>
</evidence>
<gene>
    <name evidence="3" type="ORF">DXM27_21810</name>
</gene>
<dbReference type="InterPro" id="IPR011050">
    <property type="entry name" value="Pectin_lyase_fold/virulence"/>
</dbReference>
<organism evidence="3 4">
    <name type="scientific">Rhizobium rhizogenes</name>
    <name type="common">Agrobacterium rhizogenes</name>
    <dbReference type="NCBI Taxonomy" id="359"/>
    <lineage>
        <taxon>Bacteria</taxon>
        <taxon>Pseudomonadati</taxon>
        <taxon>Pseudomonadota</taxon>
        <taxon>Alphaproteobacteria</taxon>
        <taxon>Hyphomicrobiales</taxon>
        <taxon>Rhizobiaceae</taxon>
        <taxon>Rhizobium/Agrobacterium group</taxon>
        <taxon>Rhizobium</taxon>
    </lineage>
</organism>
<sequence length="768" mass="82734">MPDDADAFNPPWTEVGGEGPAIAEISRTAGAGEVVSMTGVDLDGRTGFQIFSQAPGATQGVVTPVAPLTADATAATLLLPTTLASWSTYLIRPQRGDVQGRSFAINRTESWWIGPDAVAPGAIVSVYGRNLSRFNGTSQSYLYIKPAGAVGWYVPAISVNPFKVDFKVPALPPGKYEVWAHNTHGGRFGWSGPLALDVLSQSPWAAQDKKRIDAGQFGATGDGMTDDTAAILRAIDAAAATAPSVLYFPAGIYLVTKPLTAPGNVAWIGQGADNTEIRLNRRIDQSMVVVNGDDIRFDNLTLNANRNIAGKPLLALRNRKNIRLDSVRIDAWGVPAFDAQDTEGLFVHASELIENGSFYGASRQVFFSDNRFRMTGYGESVVALWGGRDFAMTGNELTNADESRDDGHGIGRFFVGQAHFGSMRNLYFEKNISRNAAPHDCTKVDCNKGEQICFEIVGSKLKNDFVGASATSVTFSSLSDLGDAVPGGRDLVIVGGRGAGQHRHITSTDGSAVLLEQAWNIVPDRTSRFALAAIASQAVIYDNSFEGRGSYAEHDSDSTAVLLYGNVYDVVVDSNRISRMRHGMMTVALDSTRGLSPYFLQYSNNSVTRSNSGLYVGTTFADTGIAGIWGGLGNIYRRNRFIDIAYIGVEYETWNHPGADYNGTVFDGNTFTNVRYGFVDAYKLMWRHDGSFKAGPAERSRRINTVLYDNHFTRGPPGPVQSSGFVTMHPDNSWANIGSTWSGFATGNAGPTANTVKPSSNAARPTSY</sequence>
<comment type="caution">
    <text evidence="3">The sequence shown here is derived from an EMBL/GenBank/DDBJ whole genome shotgun (WGS) entry which is preliminary data.</text>
</comment>
<dbReference type="GO" id="GO:0016787">
    <property type="term" value="F:hydrolase activity"/>
    <property type="evidence" value="ECO:0007669"/>
    <property type="project" value="UniProtKB-KW"/>
</dbReference>
<dbReference type="Pfam" id="PF12708">
    <property type="entry name" value="Pect-lyase_RHGA_epim"/>
    <property type="match status" value="1"/>
</dbReference>
<protein>
    <submittedName>
        <fullName evidence="3">Glycoside hydrolase family 28 protein</fullName>
    </submittedName>
</protein>
<dbReference type="EMBL" id="QRFF01000007">
    <property type="protein sequence ID" value="KAA3499044.1"/>
    <property type="molecule type" value="Genomic_DNA"/>
</dbReference>
<name>A0AA88EXD9_RHIRH</name>
<dbReference type="Proteomes" id="UP000473658">
    <property type="component" value="Unassembled WGS sequence"/>
</dbReference>
<keyword evidence="3" id="KW-0378">Hydrolase</keyword>
<proteinExistence type="predicted"/>
<accession>A0AA88EXD9</accession>